<evidence type="ECO:0008006" key="3">
    <source>
        <dbReference type="Google" id="ProtNLM"/>
    </source>
</evidence>
<accession>A0A397VEF8</accession>
<name>A0A397VEF8_9GLOM</name>
<reference evidence="1 2" key="1">
    <citation type="submission" date="2018-06" db="EMBL/GenBank/DDBJ databases">
        <title>Comparative genomics reveals the genomic features of Rhizophagus irregularis, R. cerebriforme, R. diaphanum and Gigaspora rosea, and their symbiotic lifestyle signature.</title>
        <authorList>
            <person name="Morin E."/>
            <person name="San Clemente H."/>
            <person name="Chen E.C.H."/>
            <person name="De La Providencia I."/>
            <person name="Hainaut M."/>
            <person name="Kuo A."/>
            <person name="Kohler A."/>
            <person name="Murat C."/>
            <person name="Tang N."/>
            <person name="Roy S."/>
            <person name="Loubradou J."/>
            <person name="Henrissat B."/>
            <person name="Grigoriev I.V."/>
            <person name="Corradi N."/>
            <person name="Roux C."/>
            <person name="Martin F.M."/>
        </authorList>
    </citation>
    <scope>NUCLEOTIDE SEQUENCE [LARGE SCALE GENOMIC DNA]</scope>
    <source>
        <strain evidence="1 2">DAOM 194757</strain>
    </source>
</reference>
<dbReference type="Gene3D" id="3.30.450.20">
    <property type="entry name" value="PAS domain"/>
    <property type="match status" value="1"/>
</dbReference>
<sequence>MTNSDDISFVGTVYNYDWSSTLLGSMESWDPTIKTATRFQQFRNRNIHTNKNKKKYIFRNDDYYEMYRDGYTEETYFECTYSPVFKLDGTVWAIFMIAQETTQKVFNSRRLKILSEFGRLMPG</sequence>
<organism evidence="1 2">
    <name type="scientific">Gigaspora rosea</name>
    <dbReference type="NCBI Taxonomy" id="44941"/>
    <lineage>
        <taxon>Eukaryota</taxon>
        <taxon>Fungi</taxon>
        <taxon>Fungi incertae sedis</taxon>
        <taxon>Mucoromycota</taxon>
        <taxon>Glomeromycotina</taxon>
        <taxon>Glomeromycetes</taxon>
        <taxon>Diversisporales</taxon>
        <taxon>Gigasporaceae</taxon>
        <taxon>Gigaspora</taxon>
    </lineage>
</organism>
<dbReference type="OrthoDB" id="5378913at2759"/>
<evidence type="ECO:0000313" key="1">
    <source>
        <dbReference type="EMBL" id="RIB20860.1"/>
    </source>
</evidence>
<evidence type="ECO:0000313" key="2">
    <source>
        <dbReference type="Proteomes" id="UP000266673"/>
    </source>
</evidence>
<dbReference type="AlphaFoldDB" id="A0A397VEF8"/>
<dbReference type="EMBL" id="QKWP01000394">
    <property type="protein sequence ID" value="RIB20860.1"/>
    <property type="molecule type" value="Genomic_DNA"/>
</dbReference>
<protein>
    <recommendedName>
        <fullName evidence="3">PAC domain-containing protein</fullName>
    </recommendedName>
</protein>
<dbReference type="STRING" id="44941.A0A397VEF8"/>
<comment type="caution">
    <text evidence="1">The sequence shown here is derived from an EMBL/GenBank/DDBJ whole genome shotgun (WGS) entry which is preliminary data.</text>
</comment>
<proteinExistence type="predicted"/>
<dbReference type="Proteomes" id="UP000266673">
    <property type="component" value="Unassembled WGS sequence"/>
</dbReference>
<keyword evidence="2" id="KW-1185">Reference proteome</keyword>
<gene>
    <name evidence="1" type="ORF">C2G38_2302343</name>
</gene>